<name>A0A850R6M5_9LACO</name>
<dbReference type="Pfam" id="PF00534">
    <property type="entry name" value="Glycos_transf_1"/>
    <property type="match status" value="1"/>
</dbReference>
<evidence type="ECO:0000313" key="2">
    <source>
        <dbReference type="EMBL" id="NVY96195.1"/>
    </source>
</evidence>
<gene>
    <name evidence="2" type="ORF">HU830_03260</name>
</gene>
<keyword evidence="2" id="KW-0808">Transferase</keyword>
<dbReference type="AlphaFoldDB" id="A0A850R6M5"/>
<dbReference type="InterPro" id="IPR001296">
    <property type="entry name" value="Glyco_trans_1"/>
</dbReference>
<protein>
    <submittedName>
        <fullName evidence="2">Glycosyltransferase family 4 protein</fullName>
    </submittedName>
</protein>
<comment type="caution">
    <text evidence="2">The sequence shown here is derived from an EMBL/GenBank/DDBJ whole genome shotgun (WGS) entry which is preliminary data.</text>
</comment>
<dbReference type="Gene3D" id="3.40.50.2000">
    <property type="entry name" value="Glycogen Phosphorylase B"/>
    <property type="match status" value="1"/>
</dbReference>
<proteinExistence type="predicted"/>
<evidence type="ECO:0000313" key="3">
    <source>
        <dbReference type="Proteomes" id="UP000563523"/>
    </source>
</evidence>
<dbReference type="SUPFAM" id="SSF53756">
    <property type="entry name" value="UDP-Glycosyltransferase/glycogen phosphorylase"/>
    <property type="match status" value="1"/>
</dbReference>
<dbReference type="EMBL" id="JABZEC010000002">
    <property type="protein sequence ID" value="NVY96195.1"/>
    <property type="molecule type" value="Genomic_DNA"/>
</dbReference>
<feature type="domain" description="Glycosyl transferase family 1" evidence="1">
    <location>
        <begin position="184"/>
        <end position="348"/>
    </location>
</feature>
<dbReference type="PANTHER" id="PTHR12526:SF630">
    <property type="entry name" value="GLYCOSYLTRANSFERASE"/>
    <property type="match status" value="1"/>
</dbReference>
<organism evidence="2 3">
    <name type="scientific">Bombilactobacillus apium</name>
    <dbReference type="NCBI Taxonomy" id="2675299"/>
    <lineage>
        <taxon>Bacteria</taxon>
        <taxon>Bacillati</taxon>
        <taxon>Bacillota</taxon>
        <taxon>Bacilli</taxon>
        <taxon>Lactobacillales</taxon>
        <taxon>Lactobacillaceae</taxon>
        <taxon>Bombilactobacillus</taxon>
    </lineage>
</organism>
<dbReference type="CDD" id="cd03801">
    <property type="entry name" value="GT4_PimA-like"/>
    <property type="match status" value="1"/>
</dbReference>
<keyword evidence="3" id="KW-1185">Reference proteome</keyword>
<dbReference type="RefSeq" id="WP_176942351.1">
    <property type="nucleotide sequence ID" value="NZ_JABZEC010000002.1"/>
</dbReference>
<dbReference type="Proteomes" id="UP000563523">
    <property type="component" value="Unassembled WGS sequence"/>
</dbReference>
<dbReference type="GO" id="GO:0016757">
    <property type="term" value="F:glycosyltransferase activity"/>
    <property type="evidence" value="ECO:0007669"/>
    <property type="project" value="InterPro"/>
</dbReference>
<sequence length="368" mass="42136">MKILFVTNLPSPYRVEFFSELAKECDLTVLYDYRSSTERNPLWKAQSQNNFKSVFLKGLHFGTHWCLSWAIIKYLKQDFDLVIISSYEGLTEQLAISYLRQHRIPFALSSDGGFIGDDFWLKKKLKTYLIGSASYYFSPGKFTDKYLEYYGAQATQIYHYPFTSLYQREILPRTLSVAEKQQLRRKLNLPGLDYNLVISVGVPIRRKGFDLLVQAIEALDDPRTKLLLVGASRAEYEKTLGRKLSSKVLVVDFLTKPQLWKYYQAVDVFVLATRYDIWGLVINEALANGLPVITTDRCGAGLELIENGVNGYLVKSESVAALRQALELTLAQQPLLAENSRHKIQEHSYEGMVQAHILAIKKIINHQD</sequence>
<evidence type="ECO:0000259" key="1">
    <source>
        <dbReference type="Pfam" id="PF00534"/>
    </source>
</evidence>
<accession>A0A850R6M5</accession>
<dbReference type="PANTHER" id="PTHR12526">
    <property type="entry name" value="GLYCOSYLTRANSFERASE"/>
    <property type="match status" value="1"/>
</dbReference>
<reference evidence="2 3" key="1">
    <citation type="submission" date="2020-06" db="EMBL/GenBank/DDBJ databases">
        <authorList>
            <person name="Kang J."/>
        </authorList>
    </citation>
    <scope>NUCLEOTIDE SEQUENCE [LARGE SCALE GENOMIC DNA]</scope>
    <source>
        <strain evidence="2 3">DCY120</strain>
    </source>
</reference>